<dbReference type="Gene3D" id="2.60.40.1120">
    <property type="entry name" value="Carboxypeptidase-like, regulatory domain"/>
    <property type="match status" value="1"/>
</dbReference>
<feature type="domain" description="PEGA" evidence="3">
    <location>
        <begin position="116"/>
        <end position="180"/>
    </location>
</feature>
<dbReference type="InterPro" id="IPR013229">
    <property type="entry name" value="PEGA"/>
</dbReference>
<accession>A0A1G5AGF8</accession>
<name>A0A1G5AGF8_9BACT</name>
<evidence type="ECO:0000256" key="2">
    <source>
        <dbReference type="SAM" id="Phobius"/>
    </source>
</evidence>
<keyword evidence="2" id="KW-0812">Transmembrane</keyword>
<organism evidence="4 5">
    <name type="scientific">Desulfoluna spongiiphila</name>
    <dbReference type="NCBI Taxonomy" id="419481"/>
    <lineage>
        <taxon>Bacteria</taxon>
        <taxon>Pseudomonadati</taxon>
        <taxon>Thermodesulfobacteriota</taxon>
        <taxon>Desulfobacteria</taxon>
        <taxon>Desulfobacterales</taxon>
        <taxon>Desulfolunaceae</taxon>
        <taxon>Desulfoluna</taxon>
    </lineage>
</organism>
<feature type="compositionally biased region" description="Polar residues" evidence="1">
    <location>
        <begin position="36"/>
        <end position="46"/>
    </location>
</feature>
<dbReference type="EMBL" id="FMUX01000001">
    <property type="protein sequence ID" value="SCX76927.1"/>
    <property type="molecule type" value="Genomic_DNA"/>
</dbReference>
<dbReference type="Pfam" id="PF08308">
    <property type="entry name" value="PEGA"/>
    <property type="match status" value="1"/>
</dbReference>
<sequence>MTFCKKCGKALGGDSECCHHCEISVATSEEIRDSSKTAVKNASRASSKGPHEEMGLSPSDEAKPGGQSPVVLWGMVLGGLMAICLGLFFGGYRDAAEGHAEPVVMVEPAVAAPDVGTLVVTSAPVGATVTFLSGSHVYRDNMPLETGTYKIRVFKPGYTPNGKQVTVEKGQTTRVFVALKAGVR</sequence>
<evidence type="ECO:0000256" key="1">
    <source>
        <dbReference type="SAM" id="MobiDB-lite"/>
    </source>
</evidence>
<feature type="region of interest" description="Disordered" evidence="1">
    <location>
        <begin position="32"/>
        <end position="65"/>
    </location>
</feature>
<dbReference type="Proteomes" id="UP000198870">
    <property type="component" value="Unassembled WGS sequence"/>
</dbReference>
<dbReference type="AlphaFoldDB" id="A0A1G5AGF8"/>
<keyword evidence="2" id="KW-0472">Membrane</keyword>
<feature type="transmembrane region" description="Helical" evidence="2">
    <location>
        <begin position="70"/>
        <end position="89"/>
    </location>
</feature>
<keyword evidence="5" id="KW-1185">Reference proteome</keyword>
<proteinExistence type="predicted"/>
<evidence type="ECO:0000313" key="4">
    <source>
        <dbReference type="EMBL" id="SCX76927.1"/>
    </source>
</evidence>
<evidence type="ECO:0000259" key="3">
    <source>
        <dbReference type="Pfam" id="PF08308"/>
    </source>
</evidence>
<evidence type="ECO:0000313" key="5">
    <source>
        <dbReference type="Proteomes" id="UP000198870"/>
    </source>
</evidence>
<keyword evidence="2" id="KW-1133">Transmembrane helix</keyword>
<protein>
    <submittedName>
        <fullName evidence="4">PEGA domain-containing protein</fullName>
    </submittedName>
</protein>
<dbReference type="STRING" id="419481.SAMN05216233_101160"/>
<reference evidence="4 5" key="1">
    <citation type="submission" date="2016-10" db="EMBL/GenBank/DDBJ databases">
        <authorList>
            <person name="de Groot N.N."/>
        </authorList>
    </citation>
    <scope>NUCLEOTIDE SEQUENCE [LARGE SCALE GENOMIC DNA]</scope>
    <source>
        <strain evidence="4 5">AA1</strain>
    </source>
</reference>
<gene>
    <name evidence="4" type="ORF">SAMN05216233_101160</name>
</gene>